<evidence type="ECO:0000313" key="2">
    <source>
        <dbReference type="Proteomes" id="UP000423156"/>
    </source>
</evidence>
<reference evidence="2" key="1">
    <citation type="submission" date="2019-09" db="EMBL/GenBank/DDBJ databases">
        <title>Distinct polysaccharide growth profiles of human intestinal Prevotella copri isolates.</title>
        <authorList>
            <person name="Fehlner-Peach H."/>
            <person name="Magnabosco C."/>
            <person name="Raghavan V."/>
            <person name="Scher J.U."/>
            <person name="Tett A."/>
            <person name="Cox L.M."/>
            <person name="Gottsegen C."/>
            <person name="Watters A."/>
            <person name="Wiltshire- Gordon J.D."/>
            <person name="Segata N."/>
            <person name="Bonneau R."/>
            <person name="Littman D.R."/>
        </authorList>
    </citation>
    <scope>NUCLEOTIDE SEQUENCE [LARGE SCALE GENOMIC DNA]</scope>
    <source>
        <strain evidence="2">BU41712</strain>
    </source>
</reference>
<accession>A0AA90USE1</accession>
<evidence type="ECO:0000313" key="1">
    <source>
        <dbReference type="EMBL" id="MQN77089.1"/>
    </source>
</evidence>
<proteinExistence type="predicted"/>
<dbReference type="EMBL" id="VZBZ01000053">
    <property type="protein sequence ID" value="MQN77089.1"/>
    <property type="molecule type" value="Genomic_DNA"/>
</dbReference>
<dbReference type="RefSeq" id="WP_228119381.1">
    <property type="nucleotide sequence ID" value="NZ_VZBZ01000053.1"/>
</dbReference>
<protein>
    <submittedName>
        <fullName evidence="1">Uncharacterized protein</fullName>
    </submittedName>
</protein>
<organism evidence="1 2">
    <name type="scientific">Segatella copri</name>
    <dbReference type="NCBI Taxonomy" id="165179"/>
    <lineage>
        <taxon>Bacteria</taxon>
        <taxon>Pseudomonadati</taxon>
        <taxon>Bacteroidota</taxon>
        <taxon>Bacteroidia</taxon>
        <taxon>Bacteroidales</taxon>
        <taxon>Prevotellaceae</taxon>
        <taxon>Segatella</taxon>
    </lineage>
</organism>
<comment type="caution">
    <text evidence="1">The sequence shown here is derived from an EMBL/GenBank/DDBJ whole genome shotgun (WGS) entry which is preliminary data.</text>
</comment>
<gene>
    <name evidence="1" type="ORF">F7D71_04255</name>
</gene>
<name>A0AA90USE1_9BACT</name>
<dbReference type="AlphaFoldDB" id="A0AA90USE1"/>
<feature type="non-terminal residue" evidence="1">
    <location>
        <position position="1"/>
    </location>
</feature>
<sequence length="129" mass="15095">AVFGVFIDDRRLPSFMTRVGLNRRPEQGTKGCSFDCRCKDTTFSGRMQAFTLTFYVRKAISSCNTISSIDFLSELYCRNNEKARKDSEVAEEMKRGHLVSMSFRVIWKSKCHFRCYSIYKYLYISIVTF</sequence>
<dbReference type="Proteomes" id="UP000423156">
    <property type="component" value="Unassembled WGS sequence"/>
</dbReference>